<evidence type="ECO:0000259" key="13">
    <source>
        <dbReference type="Pfam" id="PF08263"/>
    </source>
</evidence>
<dbReference type="PANTHER" id="PTHR48061:SF46">
    <property type="entry name" value="LEUCINE-RICH REPEAT-CONTAINING N-TERMINAL PLANT-TYPE DOMAIN-CONTAINING PROTEIN"/>
    <property type="match status" value="1"/>
</dbReference>
<feature type="chain" id="PRO_5023868244" evidence="12">
    <location>
        <begin position="23"/>
        <end position="744"/>
    </location>
</feature>
<evidence type="ECO:0000256" key="2">
    <source>
        <dbReference type="ARBA" id="ARBA00009592"/>
    </source>
</evidence>
<keyword evidence="9" id="KW-0472">Membrane</keyword>
<gene>
    <name evidence="15" type="ORF">ES319_A04G007900v1</name>
</gene>
<dbReference type="SUPFAM" id="SSF52047">
    <property type="entry name" value="RNI-like"/>
    <property type="match status" value="1"/>
</dbReference>
<dbReference type="InterPro" id="IPR003591">
    <property type="entry name" value="Leu-rich_rpt_typical-subtyp"/>
</dbReference>
<protein>
    <submittedName>
        <fullName evidence="15">Uncharacterized protein</fullName>
    </submittedName>
</protein>
<comment type="similarity">
    <text evidence="2">Belongs to the RLP family.</text>
</comment>
<dbReference type="Gene3D" id="3.80.10.10">
    <property type="entry name" value="Ribonuclease Inhibitor"/>
    <property type="match status" value="5"/>
</dbReference>
<keyword evidence="6 12" id="KW-0732">Signal</keyword>
<keyword evidence="11" id="KW-0325">Glycoprotein</keyword>
<keyword evidence="16" id="KW-1185">Reference proteome</keyword>
<dbReference type="OrthoDB" id="1394818at2759"/>
<dbReference type="AlphaFoldDB" id="A0A5J5W128"/>
<dbReference type="SUPFAM" id="SSF52058">
    <property type="entry name" value="L domain-like"/>
    <property type="match status" value="1"/>
</dbReference>
<evidence type="ECO:0000259" key="14">
    <source>
        <dbReference type="Pfam" id="PF23598"/>
    </source>
</evidence>
<evidence type="ECO:0000256" key="3">
    <source>
        <dbReference type="ARBA" id="ARBA00022475"/>
    </source>
</evidence>
<evidence type="ECO:0000256" key="5">
    <source>
        <dbReference type="ARBA" id="ARBA00022692"/>
    </source>
</evidence>
<evidence type="ECO:0000256" key="4">
    <source>
        <dbReference type="ARBA" id="ARBA00022614"/>
    </source>
</evidence>
<dbReference type="GO" id="GO:0005886">
    <property type="term" value="C:plasma membrane"/>
    <property type="evidence" value="ECO:0007669"/>
    <property type="project" value="UniProtKB-SubCell"/>
</dbReference>
<dbReference type="Pfam" id="PF08263">
    <property type="entry name" value="LRRNT_2"/>
    <property type="match status" value="1"/>
</dbReference>
<evidence type="ECO:0000256" key="6">
    <source>
        <dbReference type="ARBA" id="ARBA00022729"/>
    </source>
</evidence>
<evidence type="ECO:0000256" key="1">
    <source>
        <dbReference type="ARBA" id="ARBA00004251"/>
    </source>
</evidence>
<dbReference type="Proteomes" id="UP000327439">
    <property type="component" value="Chromosome A04"/>
</dbReference>
<dbReference type="Pfam" id="PF23598">
    <property type="entry name" value="LRR_14"/>
    <property type="match status" value="1"/>
</dbReference>
<reference evidence="16" key="1">
    <citation type="journal article" date="2020" name="Nat. Genet.">
        <title>Genomic diversifications of five Gossypium allopolyploid species and their impact on cotton improvement.</title>
        <authorList>
            <person name="Chen Z.J."/>
            <person name="Sreedasyam A."/>
            <person name="Ando A."/>
            <person name="Song Q."/>
            <person name="De Santiago L.M."/>
            <person name="Hulse-Kemp A.M."/>
            <person name="Ding M."/>
            <person name="Ye W."/>
            <person name="Kirkbride R.C."/>
            <person name="Jenkins J."/>
            <person name="Plott C."/>
            <person name="Lovell J."/>
            <person name="Lin Y.M."/>
            <person name="Vaughn R."/>
            <person name="Liu B."/>
            <person name="Simpson S."/>
            <person name="Scheffler B.E."/>
            <person name="Wen L."/>
            <person name="Saski C.A."/>
            <person name="Grover C.E."/>
            <person name="Hu G."/>
            <person name="Conover J.L."/>
            <person name="Carlson J.W."/>
            <person name="Shu S."/>
            <person name="Boston L.B."/>
            <person name="Williams M."/>
            <person name="Peterson D.G."/>
            <person name="McGee K."/>
            <person name="Jones D.C."/>
            <person name="Wendel J.F."/>
            <person name="Stelly D.M."/>
            <person name="Grimwood J."/>
            <person name="Schmutz J."/>
        </authorList>
    </citation>
    <scope>NUCLEOTIDE SEQUENCE [LARGE SCALE GENOMIC DNA]</scope>
    <source>
        <strain evidence="16">cv. 3-79</strain>
    </source>
</reference>
<accession>A0A5J5W128</accession>
<evidence type="ECO:0000256" key="10">
    <source>
        <dbReference type="ARBA" id="ARBA00023170"/>
    </source>
</evidence>
<keyword evidence="5" id="KW-0812">Transmembrane</keyword>
<keyword evidence="10" id="KW-0675">Receptor</keyword>
<dbReference type="PANTHER" id="PTHR48061">
    <property type="entry name" value="LEUCINE-RICH REPEAT RECEPTOR PROTEIN KINASE EMS1-LIKE-RELATED"/>
    <property type="match status" value="1"/>
</dbReference>
<name>A0A5J5W128_GOSBA</name>
<dbReference type="FunFam" id="3.80.10.10:FF:000041">
    <property type="entry name" value="LRR receptor-like serine/threonine-protein kinase ERECTA"/>
    <property type="match status" value="2"/>
</dbReference>
<comment type="subcellular location">
    <subcellularLocation>
        <location evidence="1">Cell membrane</location>
        <topology evidence="1">Single-pass type I membrane protein</topology>
    </subcellularLocation>
</comment>
<feature type="domain" description="Leucine-rich repeat-containing N-terminal plant-type" evidence="13">
    <location>
        <begin position="66"/>
        <end position="86"/>
    </location>
</feature>
<sequence>MASFITPYHFLYLFFFFPHLSASSVTHLCSHHEATSLIHFKNSFSIIKTEFTSFLCDDIAGLKSYPKTNSWKEGTDCCSWDGVTCDHLNAHVIALDLSCSWLYGNFPSNSTLFLLPHIQKLNIAYNDFNYSKIPSEFGQFTRLVYLNISETLFAGKVPSQISHSSKLVSLDLSHNVFFDQLTIDKNTLEGLVHNLTEVRHLFLDRIIMPSINLNVFMNLSSSIKSLSLGGCDLQGKFPSNILHSRNLNLLNLGYNQNLSLDLLNFNQSSNLEHLDLSWMSFTKLIDSIDNLYVLKYLDLSHSNLQGSILISLGNLLQLTYLDLSWNQLSGEVPLSILSLTQLQHLRIAENSLKGPIPDEKAAFPNLISLDLSNNLLNGKLPSWLYAASSLMEISLSKSIHGVIEFGMFSNLPNLEYLDLSLNSLSLSSNNVSQFSPFLRGLKKLKTLDLSNNRIEGKIPQWLQEVTCDSLSYLNLSHNSLTEWNYSTSFGNLSNNLEFLNLKKNKFYGMIPPTFAKGCQLSNLNLNGNQFEGPFNYFSGPLPRRHINSFKAIINLTKDAGTMTYMGVQDVNGSGGFYSYSIGIVIKGQDIALNKIFVMWAIIDLSNSKFDGEFPKVIGKLRSLKRLNLSYNSLNGCIPTLIGSLTNHEWLDLFSNKLVGRIPRELLNLTALSMLNLSMNELLPPPPPPSNLSEEGGSKSNIDFGWKVVLLGYRCGMVLGLGVGCVVFQTGKPKWIVSLVEIILK</sequence>
<keyword evidence="3" id="KW-1003">Cell membrane</keyword>
<dbReference type="SMART" id="SM00369">
    <property type="entry name" value="LRR_TYP"/>
    <property type="match status" value="6"/>
</dbReference>
<evidence type="ECO:0000313" key="16">
    <source>
        <dbReference type="Proteomes" id="UP000327439"/>
    </source>
</evidence>
<evidence type="ECO:0000256" key="11">
    <source>
        <dbReference type="ARBA" id="ARBA00023180"/>
    </source>
</evidence>
<evidence type="ECO:0000256" key="12">
    <source>
        <dbReference type="SAM" id="SignalP"/>
    </source>
</evidence>
<evidence type="ECO:0000256" key="7">
    <source>
        <dbReference type="ARBA" id="ARBA00022737"/>
    </source>
</evidence>
<dbReference type="InterPro" id="IPR032675">
    <property type="entry name" value="LRR_dom_sf"/>
</dbReference>
<dbReference type="Pfam" id="PF00560">
    <property type="entry name" value="LRR_1"/>
    <property type="match status" value="2"/>
</dbReference>
<evidence type="ECO:0000256" key="8">
    <source>
        <dbReference type="ARBA" id="ARBA00022989"/>
    </source>
</evidence>
<evidence type="ECO:0000313" key="15">
    <source>
        <dbReference type="EMBL" id="KAB2086141.1"/>
    </source>
</evidence>
<evidence type="ECO:0000256" key="9">
    <source>
        <dbReference type="ARBA" id="ARBA00023136"/>
    </source>
</evidence>
<dbReference type="EMBL" id="CM018205">
    <property type="protein sequence ID" value="KAB2086141.1"/>
    <property type="molecule type" value="Genomic_DNA"/>
</dbReference>
<feature type="domain" description="Disease resistance R13L4/SHOC-2-like LRR" evidence="14">
    <location>
        <begin position="284"/>
        <end position="493"/>
    </location>
</feature>
<keyword evidence="8" id="KW-1133">Transmembrane helix</keyword>
<organism evidence="15 16">
    <name type="scientific">Gossypium barbadense</name>
    <name type="common">Sea Island cotton</name>
    <name type="synonym">Hibiscus barbadensis</name>
    <dbReference type="NCBI Taxonomy" id="3634"/>
    <lineage>
        <taxon>Eukaryota</taxon>
        <taxon>Viridiplantae</taxon>
        <taxon>Streptophyta</taxon>
        <taxon>Embryophyta</taxon>
        <taxon>Tracheophyta</taxon>
        <taxon>Spermatophyta</taxon>
        <taxon>Magnoliopsida</taxon>
        <taxon>eudicotyledons</taxon>
        <taxon>Gunneridae</taxon>
        <taxon>Pentapetalae</taxon>
        <taxon>rosids</taxon>
        <taxon>malvids</taxon>
        <taxon>Malvales</taxon>
        <taxon>Malvaceae</taxon>
        <taxon>Malvoideae</taxon>
        <taxon>Gossypium</taxon>
    </lineage>
</organism>
<dbReference type="InterPro" id="IPR046956">
    <property type="entry name" value="RLP23-like"/>
</dbReference>
<dbReference type="InterPro" id="IPR013210">
    <property type="entry name" value="LRR_N_plant-typ"/>
</dbReference>
<keyword evidence="4" id="KW-0433">Leucine-rich repeat</keyword>
<dbReference type="PRINTS" id="PR00019">
    <property type="entry name" value="LEURICHRPT"/>
</dbReference>
<proteinExistence type="inferred from homology"/>
<dbReference type="PROSITE" id="PS51450">
    <property type="entry name" value="LRR"/>
    <property type="match status" value="1"/>
</dbReference>
<feature type="signal peptide" evidence="12">
    <location>
        <begin position="1"/>
        <end position="22"/>
    </location>
</feature>
<dbReference type="InterPro" id="IPR055414">
    <property type="entry name" value="LRR_R13L4/SHOC2-like"/>
</dbReference>
<dbReference type="InterPro" id="IPR001611">
    <property type="entry name" value="Leu-rich_rpt"/>
</dbReference>
<keyword evidence="7" id="KW-0677">Repeat</keyword>